<proteinExistence type="predicted"/>
<dbReference type="GO" id="GO:0045893">
    <property type="term" value="P:positive regulation of DNA-templated transcription"/>
    <property type="evidence" value="ECO:0007669"/>
    <property type="project" value="TreeGrafter"/>
</dbReference>
<dbReference type="Proteomes" id="UP000054937">
    <property type="component" value="Unassembled WGS sequence"/>
</dbReference>
<evidence type="ECO:0000313" key="4">
    <source>
        <dbReference type="Proteomes" id="UP000054937"/>
    </source>
</evidence>
<protein>
    <recommendedName>
        <fullName evidence="2">TRIP4/RQT4 C2HC5-type zinc finger domain-containing protein</fullName>
    </recommendedName>
</protein>
<dbReference type="InParanoid" id="A0A0V0QXM7"/>
<evidence type="ECO:0000259" key="2">
    <source>
        <dbReference type="Pfam" id="PF06221"/>
    </source>
</evidence>
<feature type="domain" description="TRIP4/RQT4 C2HC5-type zinc finger" evidence="2">
    <location>
        <begin position="28"/>
        <end position="68"/>
    </location>
</feature>
<dbReference type="GO" id="GO:0005634">
    <property type="term" value="C:nucleus"/>
    <property type="evidence" value="ECO:0007669"/>
    <property type="project" value="InterPro"/>
</dbReference>
<dbReference type="InterPro" id="IPR009349">
    <property type="entry name" value="TRIP4/RQT4_C2HC5_Znf"/>
</dbReference>
<dbReference type="GO" id="GO:0180022">
    <property type="term" value="C:RQC-trigger complex"/>
    <property type="evidence" value="ECO:0007669"/>
    <property type="project" value="InterPro"/>
</dbReference>
<evidence type="ECO:0000313" key="3">
    <source>
        <dbReference type="EMBL" id="KRX07087.1"/>
    </source>
</evidence>
<dbReference type="Pfam" id="PF06221">
    <property type="entry name" value="zf-C2HC5"/>
    <property type="match status" value="1"/>
</dbReference>
<keyword evidence="4" id="KW-1185">Reference proteome</keyword>
<feature type="compositionally biased region" description="Basic and acidic residues" evidence="1">
    <location>
        <begin position="231"/>
        <end position="244"/>
    </location>
</feature>
<gene>
    <name evidence="3" type="ORF">PPERSA_05251</name>
</gene>
<dbReference type="GO" id="GO:0008270">
    <property type="term" value="F:zinc ion binding"/>
    <property type="evidence" value="ECO:0007669"/>
    <property type="project" value="InterPro"/>
</dbReference>
<dbReference type="OrthoDB" id="338816at2759"/>
<dbReference type="PANTHER" id="PTHR12963">
    <property type="entry name" value="THYROID RECEPTOR INTERACTING PROTEIN RELATED"/>
    <property type="match status" value="1"/>
</dbReference>
<dbReference type="EMBL" id="LDAU01000088">
    <property type="protein sequence ID" value="KRX07087.1"/>
    <property type="molecule type" value="Genomic_DNA"/>
</dbReference>
<dbReference type="PANTHER" id="PTHR12963:SF4">
    <property type="entry name" value="ACTIVATING SIGNAL COINTEGRATOR 1"/>
    <property type="match status" value="1"/>
</dbReference>
<accession>A0A0V0QXM7</accession>
<organism evidence="3 4">
    <name type="scientific">Pseudocohnilembus persalinus</name>
    <name type="common">Ciliate</name>
    <dbReference type="NCBI Taxonomy" id="266149"/>
    <lineage>
        <taxon>Eukaryota</taxon>
        <taxon>Sar</taxon>
        <taxon>Alveolata</taxon>
        <taxon>Ciliophora</taxon>
        <taxon>Intramacronucleata</taxon>
        <taxon>Oligohymenophorea</taxon>
        <taxon>Scuticociliatia</taxon>
        <taxon>Philasterida</taxon>
        <taxon>Pseudocohnilembidae</taxon>
        <taxon>Pseudocohnilembus</taxon>
    </lineage>
</organism>
<feature type="region of interest" description="Disordered" evidence="1">
    <location>
        <begin position="231"/>
        <end position="288"/>
    </location>
</feature>
<dbReference type="InterPro" id="IPR039128">
    <property type="entry name" value="TRIP4-like"/>
</dbReference>
<feature type="compositionally biased region" description="Basic and acidic residues" evidence="1">
    <location>
        <begin position="251"/>
        <end position="271"/>
    </location>
</feature>
<evidence type="ECO:0000256" key="1">
    <source>
        <dbReference type="SAM" id="MobiDB-lite"/>
    </source>
</evidence>
<reference evidence="3 4" key="1">
    <citation type="journal article" date="2015" name="Sci. Rep.">
        <title>Genome of the facultative scuticociliatosis pathogen Pseudocohnilembus persalinus provides insight into its virulence through horizontal gene transfer.</title>
        <authorList>
            <person name="Xiong J."/>
            <person name="Wang G."/>
            <person name="Cheng J."/>
            <person name="Tian M."/>
            <person name="Pan X."/>
            <person name="Warren A."/>
            <person name="Jiang C."/>
            <person name="Yuan D."/>
            <person name="Miao W."/>
        </authorList>
    </citation>
    <scope>NUCLEOTIDE SEQUENCE [LARGE SCALE GENOMIC DNA]</scope>
    <source>
        <strain evidence="3">36N120E</strain>
    </source>
</reference>
<comment type="caution">
    <text evidence="3">The sequence shown here is derived from an EMBL/GenBank/DDBJ whole genome shotgun (WGS) entry which is preliminary data.</text>
</comment>
<feature type="compositionally biased region" description="Polar residues" evidence="1">
    <location>
        <begin position="276"/>
        <end position="288"/>
    </location>
</feature>
<name>A0A0V0QXM7_PSEPJ</name>
<dbReference type="GO" id="GO:0072344">
    <property type="term" value="P:rescue of stalled ribosome"/>
    <property type="evidence" value="ECO:0007669"/>
    <property type="project" value="InterPro"/>
</dbReference>
<dbReference type="AlphaFoldDB" id="A0A0V0QXM7"/>
<sequence length="288" mass="33800">MKSQKRSNKQNKIIKQQEKGVLLEGKFQCECHGMLHKLINNCINCGRIVCEQEGEGECQTCGNKIVARAIGQGIQQVQENTLQMEFPAFDQDLDLEKQKAIQLKNTLIKRDKSDFIKNNVFDEQVDWYQIQDNVWQSKENREKAVERLIERNNKMQEIQNSHDVFFDPQTGTWTGQERQFDEKQFLESAREFQNTMTGDSGDRQKGEVGVSNLSQQEKQVYDIVRSEFQEQQKNIKKDNQDKNKNNNQKQSKGDKKNQKKQEEVKEIEKPLKTPKIVQNQDDFYSQFI</sequence>